<dbReference type="Proteomes" id="UP000256328">
    <property type="component" value="Unassembled WGS sequence"/>
</dbReference>
<organism evidence="1 2">
    <name type="scientific">Coleophoma crateriformis</name>
    <dbReference type="NCBI Taxonomy" id="565419"/>
    <lineage>
        <taxon>Eukaryota</taxon>
        <taxon>Fungi</taxon>
        <taxon>Dikarya</taxon>
        <taxon>Ascomycota</taxon>
        <taxon>Pezizomycotina</taxon>
        <taxon>Leotiomycetes</taxon>
        <taxon>Helotiales</taxon>
        <taxon>Dermateaceae</taxon>
        <taxon>Coleophoma</taxon>
    </lineage>
</organism>
<comment type="caution">
    <text evidence="1">The sequence shown here is derived from an EMBL/GenBank/DDBJ whole genome shotgun (WGS) entry which is preliminary data.</text>
</comment>
<name>A0A3D8QN39_9HELO</name>
<dbReference type="AlphaFoldDB" id="A0A3D8QN39"/>
<gene>
    <name evidence="1" type="ORF">BP5796_11176</name>
</gene>
<evidence type="ECO:0000313" key="1">
    <source>
        <dbReference type="EMBL" id="RDW62874.1"/>
    </source>
</evidence>
<keyword evidence="2" id="KW-1185">Reference proteome</keyword>
<sequence length="125" mass="12956">MATPIIHCVGCALSGTDCQDQASSRSRSCADCARKRKNCENLPAMAHIAYAVWTRSTNANVAVAHADLVKALKAWKALKPLQAAGLLSAPVAAEVTNTVVNVVAQQGQTAGGIAPALVLGARRHN</sequence>
<evidence type="ECO:0000313" key="2">
    <source>
        <dbReference type="Proteomes" id="UP000256328"/>
    </source>
</evidence>
<accession>A0A3D8QN39</accession>
<proteinExistence type="predicted"/>
<protein>
    <submittedName>
        <fullName evidence="1">Uncharacterized protein</fullName>
    </submittedName>
</protein>
<reference evidence="1 2" key="1">
    <citation type="journal article" date="2018" name="IMA Fungus">
        <title>IMA Genome-F 9: Draft genome sequence of Annulohypoxylon stygium, Aspergillus mulundensis, Berkeleyomyces basicola (syn. Thielaviopsis basicola), Ceratocystis smalleyi, two Cercospora beticola strains, Coleophoma cylindrospora, Fusarium fracticaudum, Phialophora cf. hyalina, and Morchella septimelata.</title>
        <authorList>
            <person name="Wingfield B.D."/>
            <person name="Bills G.F."/>
            <person name="Dong Y."/>
            <person name="Huang W."/>
            <person name="Nel W.J."/>
            <person name="Swalarsk-Parry B.S."/>
            <person name="Vaghefi N."/>
            <person name="Wilken P.M."/>
            <person name="An Z."/>
            <person name="de Beer Z.W."/>
            <person name="De Vos L."/>
            <person name="Chen L."/>
            <person name="Duong T.A."/>
            <person name="Gao Y."/>
            <person name="Hammerbacher A."/>
            <person name="Kikkert J.R."/>
            <person name="Li Y."/>
            <person name="Li H."/>
            <person name="Li K."/>
            <person name="Li Q."/>
            <person name="Liu X."/>
            <person name="Ma X."/>
            <person name="Naidoo K."/>
            <person name="Pethybridge S.J."/>
            <person name="Sun J."/>
            <person name="Steenkamp E.T."/>
            <person name="van der Nest M.A."/>
            <person name="van Wyk S."/>
            <person name="Wingfield M.J."/>
            <person name="Xiong C."/>
            <person name="Yue Q."/>
            <person name="Zhang X."/>
        </authorList>
    </citation>
    <scope>NUCLEOTIDE SEQUENCE [LARGE SCALE GENOMIC DNA]</scope>
    <source>
        <strain evidence="1 2">BP5796</strain>
    </source>
</reference>
<dbReference type="EMBL" id="PDLN01000017">
    <property type="protein sequence ID" value="RDW62874.1"/>
    <property type="molecule type" value="Genomic_DNA"/>
</dbReference>